<protein>
    <submittedName>
        <fullName evidence="1">Uncharacterized protein</fullName>
    </submittedName>
</protein>
<evidence type="ECO:0000313" key="1">
    <source>
        <dbReference type="EMBL" id="SBS94476.1"/>
    </source>
</evidence>
<proteinExistence type="predicted"/>
<evidence type="ECO:0000313" key="2">
    <source>
        <dbReference type="Proteomes" id="UP000078560"/>
    </source>
</evidence>
<gene>
    <name evidence="1" type="ORF">POVCU2_0088370</name>
</gene>
<feature type="non-terminal residue" evidence="1">
    <location>
        <position position="1"/>
    </location>
</feature>
<dbReference type="AlphaFoldDB" id="A0A1A8WNM1"/>
<sequence>ESYEVCFDFSIQMVTRNYLKLMEGVKEEEGGSMDCSVYFIH</sequence>
<accession>A0A1A8WNM1</accession>
<dbReference type="Proteomes" id="UP000078560">
    <property type="component" value="Unassembled WGS sequence"/>
</dbReference>
<dbReference type="EMBL" id="FLQU01001780">
    <property type="protein sequence ID" value="SBS94476.1"/>
    <property type="molecule type" value="Genomic_DNA"/>
</dbReference>
<name>A0A1A8WNM1_PLAOA</name>
<reference evidence="2" key="1">
    <citation type="submission" date="2016-05" db="EMBL/GenBank/DDBJ databases">
        <authorList>
            <person name="Naeem Raeece"/>
        </authorList>
    </citation>
    <scope>NUCLEOTIDE SEQUENCE [LARGE SCALE GENOMIC DNA]</scope>
</reference>
<organism evidence="1 2">
    <name type="scientific">Plasmodium ovale curtisi</name>
    <dbReference type="NCBI Taxonomy" id="864141"/>
    <lineage>
        <taxon>Eukaryota</taxon>
        <taxon>Sar</taxon>
        <taxon>Alveolata</taxon>
        <taxon>Apicomplexa</taxon>
        <taxon>Aconoidasida</taxon>
        <taxon>Haemosporida</taxon>
        <taxon>Plasmodiidae</taxon>
        <taxon>Plasmodium</taxon>
        <taxon>Plasmodium (Plasmodium)</taxon>
    </lineage>
</organism>